<keyword evidence="2" id="KW-0963">Cytoplasm</keyword>
<keyword evidence="4 7" id="KW-0694">RNA-binding</keyword>
<comment type="subunit">
    <text evidence="6">Interacts with csx1.</text>
</comment>
<dbReference type="GO" id="GO:0071014">
    <property type="term" value="C:post-mRNA release spliceosomal complex"/>
    <property type="evidence" value="ECO:0007669"/>
    <property type="project" value="UniProtKB-ARBA"/>
</dbReference>
<feature type="region of interest" description="Disordered" evidence="8">
    <location>
        <begin position="247"/>
        <end position="317"/>
    </location>
</feature>
<evidence type="ECO:0000256" key="4">
    <source>
        <dbReference type="ARBA" id="ARBA00022884"/>
    </source>
</evidence>
<dbReference type="PANTHER" id="PTHR23003">
    <property type="entry name" value="RNA RECOGNITION MOTIF RRM DOMAIN CONTAINING PROTEIN"/>
    <property type="match status" value="1"/>
</dbReference>
<protein>
    <submittedName>
        <fullName evidence="10">Putative r3h domain</fullName>
    </submittedName>
</protein>
<dbReference type="InterPro" id="IPR000504">
    <property type="entry name" value="RRM_dom"/>
</dbReference>
<dbReference type="InterPro" id="IPR034186">
    <property type="entry name" value="PIN4-like_RRM"/>
</dbReference>
<feature type="region of interest" description="Disordered" evidence="8">
    <location>
        <begin position="118"/>
        <end position="155"/>
    </location>
</feature>
<name>A0A0G2EJS7_PHACM</name>
<evidence type="ECO:0000313" key="10">
    <source>
        <dbReference type="EMBL" id="KKY22629.1"/>
    </source>
</evidence>
<dbReference type="SMART" id="SM00360">
    <property type="entry name" value="RRM"/>
    <property type="match status" value="1"/>
</dbReference>
<comment type="subcellular location">
    <subcellularLocation>
        <location evidence="1">Cytoplasm</location>
    </subcellularLocation>
</comment>
<comment type="caution">
    <text evidence="10">The sequence shown here is derived from an EMBL/GenBank/DDBJ whole genome shotgun (WGS) entry which is preliminary data.</text>
</comment>
<evidence type="ECO:0000256" key="8">
    <source>
        <dbReference type="SAM" id="MobiDB-lite"/>
    </source>
</evidence>
<dbReference type="InterPro" id="IPR012677">
    <property type="entry name" value="Nucleotide-bd_a/b_plait_sf"/>
</dbReference>
<dbReference type="InterPro" id="IPR035979">
    <property type="entry name" value="RBD_domain_sf"/>
</dbReference>
<dbReference type="PANTHER" id="PTHR23003:SF17">
    <property type="entry name" value="RNA-BINDING PROTEIN PIN4"/>
    <property type="match status" value="1"/>
</dbReference>
<evidence type="ECO:0000256" key="1">
    <source>
        <dbReference type="ARBA" id="ARBA00004496"/>
    </source>
</evidence>
<keyword evidence="11" id="KW-1185">Reference proteome</keyword>
<dbReference type="AlphaFoldDB" id="A0A0G2EJS7"/>
<sequence length="317" mass="34809">MNGYSTADLYTSSVPDTTNMKPVNSDRMPALHRQPSRQFDVYGTMPQNQNGFYDAGRGIVNGMPPLGGNQNYELNGAQTWNPNNSAFGANGMGAFGPIGGSGATTRMRTMRGRAELPSAWMDNQSGGPSGFGNPDDGRLGTGMPNRNGSAASDPDDELIPTAIVIKNIPFAVRKEQLIGTMSEMNLPLPYAFNYHFDNGVFRGLAFANFTSPDETATVIRAMNLYELHGRKLRVEYKKMLPLEQRERIEREKRQRRGQLEEQHRPINNNQLHSYPSMSSIGSHPPPSASPNPQGQGVQSRSIPVSESRRTSGAYIIC</sequence>
<feature type="region of interest" description="Disordered" evidence="8">
    <location>
        <begin position="1"/>
        <end position="28"/>
    </location>
</feature>
<dbReference type="Proteomes" id="UP000053317">
    <property type="component" value="Unassembled WGS sequence"/>
</dbReference>
<evidence type="ECO:0000256" key="6">
    <source>
        <dbReference type="ARBA" id="ARBA00062407"/>
    </source>
</evidence>
<reference evidence="10 11" key="2">
    <citation type="submission" date="2015-05" db="EMBL/GenBank/DDBJ databases">
        <authorList>
            <person name="Morales-Cruz A."/>
            <person name="Amrine K.C."/>
            <person name="Cantu D."/>
        </authorList>
    </citation>
    <scope>NUCLEOTIDE SEQUENCE [LARGE SCALE GENOMIC DNA]</scope>
    <source>
        <strain evidence="10">UCRPC4</strain>
    </source>
</reference>
<reference evidence="10 11" key="1">
    <citation type="submission" date="2015-05" db="EMBL/GenBank/DDBJ databases">
        <title>Distinctive expansion of gene families associated with plant cell wall degradation and secondary metabolism in the genomes of grapevine trunk pathogens.</title>
        <authorList>
            <person name="Lawrence D.P."/>
            <person name="Travadon R."/>
            <person name="Rolshausen P.E."/>
            <person name="Baumgartner K."/>
        </authorList>
    </citation>
    <scope>NUCLEOTIDE SEQUENCE [LARGE SCALE GENOMIC DNA]</scope>
    <source>
        <strain evidence="10">UCRPC4</strain>
    </source>
</reference>
<feature type="compositionally biased region" description="Basic and acidic residues" evidence="8">
    <location>
        <begin position="247"/>
        <end position="264"/>
    </location>
</feature>
<dbReference type="GO" id="GO:0003729">
    <property type="term" value="F:mRNA binding"/>
    <property type="evidence" value="ECO:0007669"/>
    <property type="project" value="TreeGrafter"/>
</dbReference>
<gene>
    <name evidence="10" type="ORF">UCRPC4_g03247</name>
</gene>
<evidence type="ECO:0000256" key="5">
    <source>
        <dbReference type="ARBA" id="ARBA00055199"/>
    </source>
</evidence>
<evidence type="ECO:0000259" key="9">
    <source>
        <dbReference type="PROSITE" id="PS50102"/>
    </source>
</evidence>
<feature type="compositionally biased region" description="Polar residues" evidence="8">
    <location>
        <begin position="1"/>
        <end position="22"/>
    </location>
</feature>
<comment type="function">
    <text evidence="5">Regulates global gene expression after oxidative stress. Interacts and stabilizes mRNAs and may regulate their transition between different cytoplasmic components after oxidative stress.</text>
</comment>
<dbReference type="InterPro" id="IPR050374">
    <property type="entry name" value="RRT5_SRSF_SR"/>
</dbReference>
<proteinExistence type="predicted"/>
<dbReference type="Pfam" id="PF00076">
    <property type="entry name" value="RRM_1"/>
    <property type="match status" value="1"/>
</dbReference>
<feature type="domain" description="RRM" evidence="9">
    <location>
        <begin position="161"/>
        <end position="239"/>
    </location>
</feature>
<dbReference type="CDD" id="cd12253">
    <property type="entry name" value="RRM_PIN4_like"/>
    <property type="match status" value="1"/>
</dbReference>
<dbReference type="OrthoDB" id="434258at2759"/>
<feature type="compositionally biased region" description="Polar residues" evidence="8">
    <location>
        <begin position="290"/>
        <end position="304"/>
    </location>
</feature>
<evidence type="ECO:0000256" key="7">
    <source>
        <dbReference type="PROSITE-ProRule" id="PRU00176"/>
    </source>
</evidence>
<dbReference type="SUPFAM" id="SSF54928">
    <property type="entry name" value="RNA-binding domain, RBD"/>
    <property type="match status" value="1"/>
</dbReference>
<dbReference type="GO" id="GO:0005737">
    <property type="term" value="C:cytoplasm"/>
    <property type="evidence" value="ECO:0007669"/>
    <property type="project" value="UniProtKB-SubCell"/>
</dbReference>
<keyword evidence="3" id="KW-0597">Phosphoprotein</keyword>
<dbReference type="Gene3D" id="3.30.70.330">
    <property type="match status" value="1"/>
</dbReference>
<accession>A0A0G2EJS7</accession>
<evidence type="ECO:0000256" key="3">
    <source>
        <dbReference type="ARBA" id="ARBA00022553"/>
    </source>
</evidence>
<organism evidence="10 11">
    <name type="scientific">Phaeomoniella chlamydospora</name>
    <name type="common">Phaeoacremonium chlamydosporum</name>
    <dbReference type="NCBI Taxonomy" id="158046"/>
    <lineage>
        <taxon>Eukaryota</taxon>
        <taxon>Fungi</taxon>
        <taxon>Dikarya</taxon>
        <taxon>Ascomycota</taxon>
        <taxon>Pezizomycotina</taxon>
        <taxon>Eurotiomycetes</taxon>
        <taxon>Chaetothyriomycetidae</taxon>
        <taxon>Phaeomoniellales</taxon>
        <taxon>Phaeomoniellaceae</taxon>
        <taxon>Phaeomoniella</taxon>
    </lineage>
</organism>
<feature type="compositionally biased region" description="Polar residues" evidence="8">
    <location>
        <begin position="265"/>
        <end position="281"/>
    </location>
</feature>
<dbReference type="PROSITE" id="PS50102">
    <property type="entry name" value="RRM"/>
    <property type="match status" value="1"/>
</dbReference>
<dbReference type="FunFam" id="3.30.70.330:FF:000183">
    <property type="entry name" value="R3H domain containing protein"/>
    <property type="match status" value="1"/>
</dbReference>
<evidence type="ECO:0000313" key="11">
    <source>
        <dbReference type="Proteomes" id="UP000053317"/>
    </source>
</evidence>
<dbReference type="EMBL" id="LCWF01000075">
    <property type="protein sequence ID" value="KKY22629.1"/>
    <property type="molecule type" value="Genomic_DNA"/>
</dbReference>
<evidence type="ECO:0000256" key="2">
    <source>
        <dbReference type="ARBA" id="ARBA00022490"/>
    </source>
</evidence>